<feature type="compositionally biased region" description="Gly residues" evidence="1">
    <location>
        <begin position="31"/>
        <end position="49"/>
    </location>
</feature>
<evidence type="ECO:0000256" key="1">
    <source>
        <dbReference type="SAM" id="MobiDB-lite"/>
    </source>
</evidence>
<dbReference type="AlphaFoldDB" id="A0A3M0DBG1"/>
<dbReference type="RefSeq" id="WP_121921235.1">
    <property type="nucleotide sequence ID" value="NZ_CP034145.1"/>
</dbReference>
<reference evidence="3" key="3">
    <citation type="submission" date="2018-10" db="EMBL/GenBank/DDBJ databases">
        <authorList>
            <person name="Whitman W."/>
            <person name="Huntemann M."/>
            <person name="Clum A."/>
            <person name="Pillay M."/>
            <person name="Palaniappan K."/>
            <person name="Varghese N."/>
            <person name="Mikhailova N."/>
            <person name="Stamatis D."/>
            <person name="Reddy T."/>
            <person name="Daum C."/>
            <person name="Shapiro N."/>
            <person name="Ivanova N."/>
            <person name="Kyrpides N."/>
            <person name="Woyke T."/>
        </authorList>
    </citation>
    <scope>NUCLEOTIDE SEQUENCE</scope>
    <source>
        <strain evidence="3">CGMCC 1.10124</strain>
    </source>
</reference>
<evidence type="ECO:0000313" key="2">
    <source>
        <dbReference type="EMBL" id="AZH23924.1"/>
    </source>
</evidence>
<evidence type="ECO:0000313" key="4">
    <source>
        <dbReference type="Proteomes" id="UP000277326"/>
    </source>
</evidence>
<feature type="compositionally biased region" description="Polar residues" evidence="1">
    <location>
        <begin position="90"/>
        <end position="108"/>
    </location>
</feature>
<feature type="region of interest" description="Disordered" evidence="1">
    <location>
        <begin position="217"/>
        <end position="238"/>
    </location>
</feature>
<reference evidence="2 5" key="2">
    <citation type="submission" date="2018-07" db="EMBL/GenBank/DDBJ databases">
        <title>Genome sequences of Haloplanus aerogenes JCM 16430T.</title>
        <authorList>
            <person name="Kim Y.B."/>
            <person name="Roh S.W."/>
        </authorList>
    </citation>
    <scope>NUCLEOTIDE SEQUENCE [LARGE SCALE GENOMIC DNA]</scope>
    <source>
        <strain evidence="2 5">JCM 16430</strain>
    </source>
</reference>
<dbReference type="KEGG" id="haer:DU502_00390"/>
<sequence length="302" mass="30983">MSGGPDEEEDSSRRRVLALLAAALLALFGAGTGNLLGGNDGNDGNGDGGFDLSVDYSVTPDEPSPTPTPDPSPSSSGGGAPNPDDAADSPEQSDTTTDGSESDPTTTDEPWRFDDPDDDRRSVGTETKTPTDTPGSDLVTSSIPPVSVSDIEPGDGGVVDLSLTLSGSPARLWVRGVATDFEEGGVVEAERSAGDTGEPGELQQYVEVRLWYDADGVEPRSTESRTQSGDGTVSDGDNLVYEGTLADLDGGDGWAPLTAACVPPGTHTARFRWDLPADAPNTVQTDGASFSLSVAADASTCE</sequence>
<evidence type="ECO:0000313" key="3">
    <source>
        <dbReference type="EMBL" id="RMB13313.1"/>
    </source>
</evidence>
<evidence type="ECO:0000313" key="5">
    <source>
        <dbReference type="Proteomes" id="UP000282007"/>
    </source>
</evidence>
<protein>
    <submittedName>
        <fullName evidence="3">Uncharacterized protein</fullName>
    </submittedName>
</protein>
<dbReference type="Proteomes" id="UP000282007">
    <property type="component" value="Chromosome"/>
</dbReference>
<organism evidence="3 4">
    <name type="scientific">Haloplanus aerogenes</name>
    <dbReference type="NCBI Taxonomy" id="660522"/>
    <lineage>
        <taxon>Archaea</taxon>
        <taxon>Methanobacteriati</taxon>
        <taxon>Methanobacteriota</taxon>
        <taxon>Stenosarchaea group</taxon>
        <taxon>Halobacteria</taxon>
        <taxon>Halobacteriales</taxon>
        <taxon>Haloferacaceae</taxon>
        <taxon>Haloplanus</taxon>
    </lineage>
</organism>
<dbReference type="Proteomes" id="UP000277326">
    <property type="component" value="Unassembled WGS sequence"/>
</dbReference>
<proteinExistence type="predicted"/>
<feature type="compositionally biased region" description="Basic and acidic residues" evidence="1">
    <location>
        <begin position="109"/>
        <end position="123"/>
    </location>
</feature>
<accession>A0A3M0DBG1</accession>
<dbReference type="EMBL" id="CP034145">
    <property type="protein sequence ID" value="AZH23924.1"/>
    <property type="molecule type" value="Genomic_DNA"/>
</dbReference>
<gene>
    <name evidence="3" type="ORF">ATH50_2646</name>
    <name evidence="2" type="ORF">DU502_00390</name>
</gene>
<feature type="compositionally biased region" description="Pro residues" evidence="1">
    <location>
        <begin position="62"/>
        <end position="72"/>
    </location>
</feature>
<keyword evidence="5" id="KW-1185">Reference proteome</keyword>
<feature type="region of interest" description="Disordered" evidence="1">
    <location>
        <begin position="31"/>
        <end position="153"/>
    </location>
</feature>
<feature type="compositionally biased region" description="Polar residues" evidence="1">
    <location>
        <begin position="124"/>
        <end position="144"/>
    </location>
</feature>
<dbReference type="OrthoDB" id="307979at2157"/>
<dbReference type="GeneID" id="38469698"/>
<name>A0A3M0DBG1_9EURY</name>
<reference evidence="3 4" key="1">
    <citation type="journal article" date="2015" name="Stand. Genomic Sci.">
        <title>Genomic Encyclopedia of Bacterial and Archaeal Type Strains, Phase III: the genomes of soil and plant-associated and newly described type strains.</title>
        <authorList>
            <person name="Whitman W.B."/>
            <person name="Woyke T."/>
            <person name="Klenk H.P."/>
            <person name="Zhou Y."/>
            <person name="Lilburn T.G."/>
            <person name="Beck B.J."/>
            <person name="De Vos P."/>
            <person name="Vandamme P."/>
            <person name="Eisen J.A."/>
            <person name="Garrity G."/>
            <person name="Hugenholtz P."/>
            <person name="Kyrpides N.C."/>
        </authorList>
    </citation>
    <scope>NUCLEOTIDE SEQUENCE [LARGE SCALE GENOMIC DNA]</scope>
    <source>
        <strain evidence="3 4">CGMCC 1.10124</strain>
    </source>
</reference>
<dbReference type="EMBL" id="REFS01000005">
    <property type="protein sequence ID" value="RMB13313.1"/>
    <property type="molecule type" value="Genomic_DNA"/>
</dbReference>